<keyword evidence="2" id="KW-1133">Transmembrane helix</keyword>
<dbReference type="Proteomes" id="UP000011550">
    <property type="component" value="Unassembled WGS sequence"/>
</dbReference>
<accession>M0IPQ4</accession>
<feature type="transmembrane region" description="Helical" evidence="2">
    <location>
        <begin position="552"/>
        <end position="571"/>
    </location>
</feature>
<evidence type="ECO:0000313" key="3">
    <source>
        <dbReference type="EMBL" id="ELZ97992.1"/>
    </source>
</evidence>
<dbReference type="Gene3D" id="2.60.40.10">
    <property type="entry name" value="Immunoglobulins"/>
    <property type="match status" value="1"/>
</dbReference>
<evidence type="ECO:0000313" key="4">
    <source>
        <dbReference type="Proteomes" id="UP000011550"/>
    </source>
</evidence>
<evidence type="ECO:0008006" key="5">
    <source>
        <dbReference type="Google" id="ProtNLM"/>
    </source>
</evidence>
<gene>
    <name evidence="3" type="ORF">C440_02053</name>
</gene>
<dbReference type="PANTHER" id="PTHR35902">
    <property type="entry name" value="S-LAYER DOMAIN-LIKE PROTEIN-RELATED"/>
    <property type="match status" value="1"/>
</dbReference>
<proteinExistence type="predicted"/>
<dbReference type="EMBL" id="AOLN01000004">
    <property type="protein sequence ID" value="ELZ97992.1"/>
    <property type="molecule type" value="Genomic_DNA"/>
</dbReference>
<dbReference type="PATRIC" id="fig|662479.7.peg.423"/>
<protein>
    <recommendedName>
        <fullName evidence="5">CARDB domain-containing protein</fullName>
    </recommendedName>
</protein>
<dbReference type="STRING" id="662479.C440_02053"/>
<dbReference type="AlphaFoldDB" id="M0IPQ4"/>
<sequence length="584" mass="59148">MRRRGHTRITLLVAVMLLVSAVGAVAAVPDARLTVSDVTVVPATPVVGEQVTVSVSVANSVGSPDAARIDELELTDPVEDRTTRAQRLGGLSPGDSVTVPLAMTFETAGPRTLTLTVTGTDQDGDRVRVERPVPIAVEDAPPLIDVQVGDAVVDAETPVAVSLSNPTTADMRNIVVSVASVEGSAAVERASVATLPAGATEIRNLTVVPAATGETTAELRVNYTTAAGTERTRLVSVPLQVAEFDDDVQLTLRPIREDDDAAAAPDITSLLAGGAGGAGALGGGVTDGAGDDSTAPTGLFEVVVTNFGSAPVSDVVIEPTSAAESLPRLSIPGPIAPGESATATLDLSEVRQSGALTLTASYRVGTQLGGATKTIEYRPAVADLVVTDLDVRVDDGELRVLGNVANQGRGDAVGVVVKLADSETVQATYPQRDYFVGRVAPSDFAPFELTGSVGGEATNVTVVVRYTVDGVVVVRETVLDLPSGDQSGGFAVGGLVGGNVGSAGAVGAVGSAEKLDEESSSESKATGLGGPGTDGDAGTKAGFERSVTAKSVLAIVLVTALVLPVAAAVQLRRREASSEPVESR</sequence>
<comment type="caution">
    <text evidence="3">The sequence shown here is derived from an EMBL/GenBank/DDBJ whole genome shotgun (WGS) entry which is preliminary data.</text>
</comment>
<reference evidence="3 4" key="1">
    <citation type="journal article" date="2014" name="PLoS Genet.">
        <title>Phylogenetically driven sequencing of extremely halophilic archaea reveals strategies for static and dynamic osmo-response.</title>
        <authorList>
            <person name="Becker E.A."/>
            <person name="Seitzer P.M."/>
            <person name="Tritt A."/>
            <person name="Larsen D."/>
            <person name="Krusor M."/>
            <person name="Yao A.I."/>
            <person name="Wu D."/>
            <person name="Madern D."/>
            <person name="Eisen J.A."/>
            <person name="Darling A.E."/>
            <person name="Facciotti M.T."/>
        </authorList>
    </citation>
    <scope>NUCLEOTIDE SEQUENCE [LARGE SCALE GENOMIC DNA]</scope>
    <source>
        <strain evidence="3 4">ATCC BAA-1512</strain>
    </source>
</reference>
<dbReference type="RefSeq" id="WP_008317784.1">
    <property type="nucleotide sequence ID" value="NZ_AOLN01000004.1"/>
</dbReference>
<name>M0IPQ4_9EURY</name>
<keyword evidence="2" id="KW-0812">Transmembrane</keyword>
<keyword evidence="2" id="KW-0472">Membrane</keyword>
<evidence type="ECO:0000256" key="1">
    <source>
        <dbReference type="SAM" id="MobiDB-lite"/>
    </source>
</evidence>
<organism evidence="3 4">
    <name type="scientific">Haloferax mucosum ATCC BAA-1512</name>
    <dbReference type="NCBI Taxonomy" id="662479"/>
    <lineage>
        <taxon>Archaea</taxon>
        <taxon>Methanobacteriati</taxon>
        <taxon>Methanobacteriota</taxon>
        <taxon>Stenosarchaea group</taxon>
        <taxon>Halobacteria</taxon>
        <taxon>Halobacteriales</taxon>
        <taxon>Haloferacaceae</taxon>
        <taxon>Haloferax</taxon>
    </lineage>
</organism>
<evidence type="ECO:0000256" key="2">
    <source>
        <dbReference type="SAM" id="Phobius"/>
    </source>
</evidence>
<dbReference type="InterPro" id="IPR013783">
    <property type="entry name" value="Ig-like_fold"/>
</dbReference>
<feature type="region of interest" description="Disordered" evidence="1">
    <location>
        <begin position="511"/>
        <end position="539"/>
    </location>
</feature>
<keyword evidence="4" id="KW-1185">Reference proteome</keyword>
<dbReference type="OrthoDB" id="65070at2157"/>